<dbReference type="Gene3D" id="1.25.40.20">
    <property type="entry name" value="Ankyrin repeat-containing domain"/>
    <property type="match status" value="1"/>
</dbReference>
<keyword evidence="3" id="KW-1185">Reference proteome</keyword>
<dbReference type="SUPFAM" id="SSF48403">
    <property type="entry name" value="Ankyrin repeat"/>
    <property type="match status" value="1"/>
</dbReference>
<evidence type="ECO:0000256" key="1">
    <source>
        <dbReference type="PROSITE-ProRule" id="PRU00023"/>
    </source>
</evidence>
<dbReference type="SMART" id="SM00248">
    <property type="entry name" value="ANK"/>
    <property type="match status" value="1"/>
</dbReference>
<keyword evidence="1" id="KW-0040">ANK repeat</keyword>
<feature type="repeat" description="ANK" evidence="1">
    <location>
        <begin position="318"/>
        <end position="347"/>
    </location>
</feature>
<dbReference type="PANTHER" id="PTHR46224:SF64">
    <property type="entry name" value="IQ MOTIF AND ANKYRIN REPEAT DOMAIN-CONTAINING PROTEIN 1"/>
    <property type="match status" value="1"/>
</dbReference>
<dbReference type="EMBL" id="CAJPDR010000093">
    <property type="protein sequence ID" value="CAF9916800.1"/>
    <property type="molecule type" value="Genomic_DNA"/>
</dbReference>
<dbReference type="Proteomes" id="UP000664203">
    <property type="component" value="Unassembled WGS sequence"/>
</dbReference>
<name>A0A8H3F427_9LECA</name>
<protein>
    <submittedName>
        <fullName evidence="2">Uncharacterized protein</fullName>
    </submittedName>
</protein>
<gene>
    <name evidence="2" type="ORF">ALECFALPRED_010871</name>
</gene>
<dbReference type="InterPro" id="IPR002110">
    <property type="entry name" value="Ankyrin_rpt"/>
</dbReference>
<dbReference type="InterPro" id="IPR051616">
    <property type="entry name" value="Cul2-RING_E3_ligase_SR"/>
</dbReference>
<dbReference type="PROSITE" id="PS50088">
    <property type="entry name" value="ANK_REPEAT"/>
    <property type="match status" value="1"/>
</dbReference>
<sequence>MAEVVGLVASGISIGTFAAQITSSIVKLKSCWDELQDIPEDVQDLIEDLEVLYHLLADIEEDLQRNPVSSLLLDNTSTSRCLFQCKRGADRLKELTDDLSANIDSRNKPRKKWASTKVMLKKEKLEKYKKKLERAVNLLSLAYQSYIRALVQLQPDIIIARLSSTTPETLATLGPDHLKIINSDTQTVKTIQPQTTGKEAQAPYEGSWSVFGLFGTLDYQRRRYSTANKVILNKSRREQNREEFVIQYRAPTWLVNRAWRIQAIKASFGWTFKPRTMNIVPWNSKLFKYARNGDVKSLQMLFTEQKASPFDCNDYCGTALHVAAMGGHYAICKLLIDLGADVDYLSVSGAPIDVVFRSTSPFAKVPVTDGELDTLRLLIGASETVPHFWSLQVCTGNGARLVQELTEPDYYEQPLQQRLENAMHYGSNLFRVEVDVLKMALSRDRIPSLAINMTSALGDSLLHKVAIGIAKTRMLRYPHKEFLANLHEWQLLLEELISRGADLHPVSLHSKTPFLEFIQRIIDSAWVHEMYDIFTDQDLAFWCESLKRCGVSLKEYGAKETELHEQGHTCWDFRRRRRNDAKYRLTSFTYGDSLSDWSIDLEKQINPITEDLEQHVPGGWIEEATPA</sequence>
<comment type="caution">
    <text evidence="2">The sequence shown here is derived from an EMBL/GenBank/DDBJ whole genome shotgun (WGS) entry which is preliminary data.</text>
</comment>
<dbReference type="InterPro" id="IPR036770">
    <property type="entry name" value="Ankyrin_rpt-contain_sf"/>
</dbReference>
<organism evidence="2 3">
    <name type="scientific">Alectoria fallacina</name>
    <dbReference type="NCBI Taxonomy" id="1903189"/>
    <lineage>
        <taxon>Eukaryota</taxon>
        <taxon>Fungi</taxon>
        <taxon>Dikarya</taxon>
        <taxon>Ascomycota</taxon>
        <taxon>Pezizomycotina</taxon>
        <taxon>Lecanoromycetes</taxon>
        <taxon>OSLEUM clade</taxon>
        <taxon>Lecanoromycetidae</taxon>
        <taxon>Lecanorales</taxon>
        <taxon>Lecanorineae</taxon>
        <taxon>Parmeliaceae</taxon>
        <taxon>Alectoria</taxon>
    </lineage>
</organism>
<dbReference type="OrthoDB" id="3200163at2759"/>
<evidence type="ECO:0000313" key="3">
    <source>
        <dbReference type="Proteomes" id="UP000664203"/>
    </source>
</evidence>
<reference evidence="2" key="1">
    <citation type="submission" date="2021-03" db="EMBL/GenBank/DDBJ databases">
        <authorList>
            <person name="Tagirdzhanova G."/>
        </authorList>
    </citation>
    <scope>NUCLEOTIDE SEQUENCE</scope>
</reference>
<accession>A0A8H3F427</accession>
<dbReference type="Pfam" id="PF13637">
    <property type="entry name" value="Ank_4"/>
    <property type="match status" value="1"/>
</dbReference>
<dbReference type="PANTHER" id="PTHR46224">
    <property type="entry name" value="ANKYRIN REPEAT FAMILY PROTEIN"/>
    <property type="match status" value="1"/>
</dbReference>
<evidence type="ECO:0000313" key="2">
    <source>
        <dbReference type="EMBL" id="CAF9916800.1"/>
    </source>
</evidence>
<dbReference type="AlphaFoldDB" id="A0A8H3F427"/>
<proteinExistence type="predicted"/>
<dbReference type="PROSITE" id="PS50297">
    <property type="entry name" value="ANK_REP_REGION"/>
    <property type="match status" value="1"/>
</dbReference>